<proteinExistence type="predicted"/>
<reference evidence="1 2" key="1">
    <citation type="submission" date="2019-05" db="EMBL/GenBank/DDBJ databases">
        <title>Another draft genome of Portunus trituberculatus and its Hox gene families provides insights of decapod evolution.</title>
        <authorList>
            <person name="Jeong J.-H."/>
            <person name="Song I."/>
            <person name="Kim S."/>
            <person name="Choi T."/>
            <person name="Kim D."/>
            <person name="Ryu S."/>
            <person name="Kim W."/>
        </authorList>
    </citation>
    <scope>NUCLEOTIDE SEQUENCE [LARGE SCALE GENOMIC DNA]</scope>
    <source>
        <tissue evidence="1">Muscle</tissue>
    </source>
</reference>
<dbReference type="AlphaFoldDB" id="A0A5B7DPP2"/>
<evidence type="ECO:0000313" key="1">
    <source>
        <dbReference type="EMBL" id="MPC23175.1"/>
    </source>
</evidence>
<accession>A0A5B7DPP2</accession>
<dbReference type="Proteomes" id="UP000324222">
    <property type="component" value="Unassembled WGS sequence"/>
</dbReference>
<keyword evidence="2" id="KW-1185">Reference proteome</keyword>
<protein>
    <submittedName>
        <fullName evidence="1">Uncharacterized protein</fullName>
    </submittedName>
</protein>
<sequence length="72" mass="8013">MIYDSSTLTLDEINTIGPRTRWLGRHSGQWTVNSSWCAEETRVSTTQTLSDVVVLPPIRCGLAVGEKQPYCS</sequence>
<evidence type="ECO:0000313" key="2">
    <source>
        <dbReference type="Proteomes" id="UP000324222"/>
    </source>
</evidence>
<organism evidence="1 2">
    <name type="scientific">Portunus trituberculatus</name>
    <name type="common">Swimming crab</name>
    <name type="synonym">Neptunus trituberculatus</name>
    <dbReference type="NCBI Taxonomy" id="210409"/>
    <lineage>
        <taxon>Eukaryota</taxon>
        <taxon>Metazoa</taxon>
        <taxon>Ecdysozoa</taxon>
        <taxon>Arthropoda</taxon>
        <taxon>Crustacea</taxon>
        <taxon>Multicrustacea</taxon>
        <taxon>Malacostraca</taxon>
        <taxon>Eumalacostraca</taxon>
        <taxon>Eucarida</taxon>
        <taxon>Decapoda</taxon>
        <taxon>Pleocyemata</taxon>
        <taxon>Brachyura</taxon>
        <taxon>Eubrachyura</taxon>
        <taxon>Portunoidea</taxon>
        <taxon>Portunidae</taxon>
        <taxon>Portuninae</taxon>
        <taxon>Portunus</taxon>
    </lineage>
</organism>
<dbReference type="EMBL" id="VSRR010001175">
    <property type="protein sequence ID" value="MPC23175.1"/>
    <property type="molecule type" value="Genomic_DNA"/>
</dbReference>
<comment type="caution">
    <text evidence="1">The sequence shown here is derived from an EMBL/GenBank/DDBJ whole genome shotgun (WGS) entry which is preliminary data.</text>
</comment>
<name>A0A5B7DPP2_PORTR</name>
<gene>
    <name evidence="1" type="ORF">E2C01_016214</name>
</gene>